<feature type="non-terminal residue" evidence="2">
    <location>
        <position position="1"/>
    </location>
</feature>
<dbReference type="Pfam" id="PF22145">
    <property type="entry name" value="GtfA_EBD"/>
    <property type="match status" value="1"/>
</dbReference>
<organism evidence="2 3">
    <name type="scientific">Tessaracoccus rhinocerotis</name>
    <dbReference type="NCBI Taxonomy" id="1689449"/>
    <lineage>
        <taxon>Bacteria</taxon>
        <taxon>Bacillati</taxon>
        <taxon>Actinomycetota</taxon>
        <taxon>Actinomycetes</taxon>
        <taxon>Propionibacteriales</taxon>
        <taxon>Propionibacteriaceae</taxon>
        <taxon>Tessaracoccus</taxon>
    </lineage>
</organism>
<feature type="domain" description="GtfA extended beta-sheet meander" evidence="1">
    <location>
        <begin position="31"/>
        <end position="108"/>
    </location>
</feature>
<accession>A0A553JVH6</accession>
<protein>
    <submittedName>
        <fullName evidence="2">Accessory Sec system glycosyltransferase GtfA</fullName>
    </submittedName>
</protein>
<keyword evidence="2" id="KW-0808">Transferase</keyword>
<evidence type="ECO:0000313" key="3">
    <source>
        <dbReference type="Proteomes" id="UP000317638"/>
    </source>
</evidence>
<comment type="caution">
    <text evidence="2">The sequence shown here is derived from an EMBL/GenBank/DDBJ whole genome shotgun (WGS) entry which is preliminary data.</text>
</comment>
<feature type="non-terminal residue" evidence="2">
    <location>
        <position position="108"/>
    </location>
</feature>
<dbReference type="GO" id="GO:0016740">
    <property type="term" value="F:transferase activity"/>
    <property type="evidence" value="ECO:0007669"/>
    <property type="project" value="UniProtKB-KW"/>
</dbReference>
<dbReference type="RefSeq" id="WP_221933210.1">
    <property type="nucleotide sequence ID" value="NZ_VKKG01000033.1"/>
</dbReference>
<keyword evidence="3" id="KW-1185">Reference proteome</keyword>
<dbReference type="AlphaFoldDB" id="A0A553JVH6"/>
<sequence length="108" mass="12974">YFTDVKVKPTSYTIENIIENIESHDIQVKNIKDKVTRIYFNNKSCYVNCYLKDKNIVDRAEFVSNGKLIRKEFYTYTKVFTEYYAPYNKKAKVYLRKFFNENGSVAYE</sequence>
<dbReference type="EMBL" id="VKKG01000033">
    <property type="protein sequence ID" value="TRY16444.1"/>
    <property type="molecule type" value="Genomic_DNA"/>
</dbReference>
<evidence type="ECO:0000313" key="2">
    <source>
        <dbReference type="EMBL" id="TRY16444.1"/>
    </source>
</evidence>
<reference evidence="2 3" key="1">
    <citation type="submission" date="2019-07" db="EMBL/GenBank/DDBJ databases">
        <authorList>
            <person name="Zhou L.-Y."/>
        </authorList>
    </citation>
    <scope>NUCLEOTIDE SEQUENCE [LARGE SCALE GENOMIC DNA]</scope>
    <source>
        <strain evidence="2 3">YIM 101269</strain>
    </source>
</reference>
<dbReference type="Proteomes" id="UP000317638">
    <property type="component" value="Unassembled WGS sequence"/>
</dbReference>
<evidence type="ECO:0000259" key="1">
    <source>
        <dbReference type="Pfam" id="PF22145"/>
    </source>
</evidence>
<gene>
    <name evidence="2" type="ORF">FOJ82_15990</name>
</gene>
<proteinExistence type="predicted"/>
<dbReference type="InterPro" id="IPR054396">
    <property type="entry name" value="GtfA_EBD"/>
</dbReference>
<name>A0A553JVH6_9ACTN</name>